<evidence type="ECO:0000256" key="4">
    <source>
        <dbReference type="ARBA" id="ARBA00032976"/>
    </source>
</evidence>
<accession>A0A1I4C307</accession>
<evidence type="ECO:0000256" key="2">
    <source>
        <dbReference type="ARBA" id="ARBA00010973"/>
    </source>
</evidence>
<feature type="domain" description="NodB homology" evidence="5">
    <location>
        <begin position="71"/>
        <end position="175"/>
    </location>
</feature>
<reference evidence="6 7" key="1">
    <citation type="submission" date="2016-10" db="EMBL/GenBank/DDBJ databases">
        <authorList>
            <person name="de Groot N.N."/>
        </authorList>
    </citation>
    <scope>NUCLEOTIDE SEQUENCE [LARGE SCALE GENOMIC DNA]</scope>
    <source>
        <strain evidence="6 7">DSM 19981</strain>
    </source>
</reference>
<dbReference type="InterPro" id="IPR002509">
    <property type="entry name" value="NODB_dom"/>
</dbReference>
<proteinExistence type="inferred from homology"/>
<dbReference type="OrthoDB" id="9787041at2"/>
<evidence type="ECO:0000256" key="1">
    <source>
        <dbReference type="ARBA" id="ARBA00003236"/>
    </source>
</evidence>
<evidence type="ECO:0000313" key="6">
    <source>
        <dbReference type="EMBL" id="SFK75000.1"/>
    </source>
</evidence>
<dbReference type="EMBL" id="FOSQ01000006">
    <property type="protein sequence ID" value="SFK75000.1"/>
    <property type="molecule type" value="Genomic_DNA"/>
</dbReference>
<dbReference type="GO" id="GO:0016810">
    <property type="term" value="F:hydrolase activity, acting on carbon-nitrogen (but not peptide) bonds"/>
    <property type="evidence" value="ECO:0007669"/>
    <property type="project" value="InterPro"/>
</dbReference>
<name>A0A1I4C307_9PROT</name>
<comment type="similarity">
    <text evidence="2">Belongs to the polysaccharide deacetylase family.</text>
</comment>
<dbReference type="PANTHER" id="PTHR43123:SF4">
    <property type="entry name" value="POLYSACCHARIDE DEACETYLASE"/>
    <property type="match status" value="1"/>
</dbReference>
<dbReference type="Proteomes" id="UP000199473">
    <property type="component" value="Unassembled WGS sequence"/>
</dbReference>
<evidence type="ECO:0000256" key="3">
    <source>
        <dbReference type="ARBA" id="ARBA00020071"/>
    </source>
</evidence>
<evidence type="ECO:0000313" key="7">
    <source>
        <dbReference type="Proteomes" id="UP000199473"/>
    </source>
</evidence>
<evidence type="ECO:0000259" key="5">
    <source>
        <dbReference type="Pfam" id="PF01522"/>
    </source>
</evidence>
<dbReference type="PANTHER" id="PTHR43123">
    <property type="entry name" value="POLYSACCHARIDE DEACETYLASE-RELATED"/>
    <property type="match status" value="1"/>
</dbReference>
<dbReference type="CDD" id="cd10979">
    <property type="entry name" value="CE4_PuuE_like"/>
    <property type="match status" value="1"/>
</dbReference>
<sequence>MRPEQRLRYAAPQDRPPTALPGGAELAIWPVVNVEHWLIDNPMPRQVLSPPTGAALLPDVANWAWHEYGMRVGFWRFLDAFARRGIRPTLSINGNVCNEYPRVAQAAHDAGWEFMGHGFVQVPTHREPDQRAMIARTVEAITRFTGAPPVGWLGPGLTETLETPDLLAEAGIRYIADFVVDDLPARLKTAAREVLTMPYSVELNDIPIAMIQHHDEQELPRRARLAAARLLAEKGPKVMCFAIHPYITGVPHRIGALEAMLDDLMAMPGVCFMQGREIMDWYRASGDPT</sequence>
<dbReference type="GO" id="GO:0005975">
    <property type="term" value="P:carbohydrate metabolic process"/>
    <property type="evidence" value="ECO:0007669"/>
    <property type="project" value="InterPro"/>
</dbReference>
<organism evidence="6 7">
    <name type="scientific">Falsiroseomonas stagni DSM 19981</name>
    <dbReference type="NCBI Taxonomy" id="1123062"/>
    <lineage>
        <taxon>Bacteria</taxon>
        <taxon>Pseudomonadati</taxon>
        <taxon>Pseudomonadota</taxon>
        <taxon>Alphaproteobacteria</taxon>
        <taxon>Acetobacterales</taxon>
        <taxon>Roseomonadaceae</taxon>
        <taxon>Falsiroseomonas</taxon>
    </lineage>
</organism>
<dbReference type="STRING" id="1123062.SAMN02745775_106337"/>
<dbReference type="SUPFAM" id="SSF88713">
    <property type="entry name" value="Glycoside hydrolase/deacetylase"/>
    <property type="match status" value="1"/>
</dbReference>
<protein>
    <recommendedName>
        <fullName evidence="3">Chitooligosaccharide deacetylase</fullName>
    </recommendedName>
    <alternativeName>
        <fullName evidence="4">Nodulation protein B</fullName>
    </alternativeName>
</protein>
<dbReference type="RefSeq" id="WP_092961161.1">
    <property type="nucleotide sequence ID" value="NZ_FOSQ01000006.1"/>
</dbReference>
<dbReference type="Gene3D" id="3.20.20.370">
    <property type="entry name" value="Glycoside hydrolase/deacetylase"/>
    <property type="match status" value="1"/>
</dbReference>
<dbReference type="Pfam" id="PF01522">
    <property type="entry name" value="Polysacc_deac_1"/>
    <property type="match status" value="1"/>
</dbReference>
<gene>
    <name evidence="6" type="ORF">SAMN02745775_106337</name>
</gene>
<dbReference type="InterPro" id="IPR011330">
    <property type="entry name" value="Glyco_hydro/deAcase_b/a-brl"/>
</dbReference>
<comment type="function">
    <text evidence="1">Is involved in generating a small heat-stable compound (Nod), an acylated oligomer of N-acetylglucosamine, that stimulates mitosis in various plant protoplasts.</text>
</comment>
<dbReference type="AlphaFoldDB" id="A0A1I4C307"/>
<keyword evidence="7" id="KW-1185">Reference proteome</keyword>